<organism evidence="1 2">
    <name type="scientific">Siminovitchia fordii</name>
    <dbReference type="NCBI Taxonomy" id="254759"/>
    <lineage>
        <taxon>Bacteria</taxon>
        <taxon>Bacillati</taxon>
        <taxon>Bacillota</taxon>
        <taxon>Bacilli</taxon>
        <taxon>Bacillales</taxon>
        <taxon>Bacillaceae</taxon>
        <taxon>Siminovitchia</taxon>
    </lineage>
</organism>
<dbReference type="Proteomes" id="UP000680279">
    <property type="component" value="Unassembled WGS sequence"/>
</dbReference>
<dbReference type="EMBL" id="BOQT01000003">
    <property type="protein sequence ID" value="GIN20267.1"/>
    <property type="molecule type" value="Genomic_DNA"/>
</dbReference>
<evidence type="ECO:0000313" key="1">
    <source>
        <dbReference type="EMBL" id="GIN20267.1"/>
    </source>
</evidence>
<accession>A0ABQ4K503</accession>
<comment type="caution">
    <text evidence="1">The sequence shown here is derived from an EMBL/GenBank/DDBJ whole genome shotgun (WGS) entry which is preliminary data.</text>
</comment>
<evidence type="ECO:0000313" key="2">
    <source>
        <dbReference type="Proteomes" id="UP000680279"/>
    </source>
</evidence>
<protein>
    <submittedName>
        <fullName evidence="1">Uncharacterized protein</fullName>
    </submittedName>
</protein>
<proteinExistence type="predicted"/>
<name>A0ABQ4K503_9BACI</name>
<sequence length="64" mass="7162">MFNAKNRFKPTNKKTSCVVANINNNTEAKIDNTNTTTANRMDVISLTRLISFCANKGIFFLTFG</sequence>
<gene>
    <name evidence="1" type="ORF">J1TS3_14010</name>
</gene>
<keyword evidence="2" id="KW-1185">Reference proteome</keyword>
<reference evidence="1 2" key="1">
    <citation type="submission" date="2021-03" db="EMBL/GenBank/DDBJ databases">
        <title>Antimicrobial resistance genes in bacteria isolated from Japanese honey, and their potential for conferring macrolide and lincosamide resistance in the American foulbrood pathogen Paenibacillus larvae.</title>
        <authorList>
            <person name="Okamoto M."/>
            <person name="Kumagai M."/>
            <person name="Kanamori H."/>
            <person name="Takamatsu D."/>
        </authorList>
    </citation>
    <scope>NUCLEOTIDE SEQUENCE [LARGE SCALE GENOMIC DNA]</scope>
    <source>
        <strain evidence="1 2">J1TS3</strain>
    </source>
</reference>